<feature type="coiled-coil region" evidence="6">
    <location>
        <begin position="59"/>
        <end position="86"/>
    </location>
</feature>
<evidence type="ECO:0000313" key="8">
    <source>
        <dbReference type="EMBL" id="CAF1201631.1"/>
    </source>
</evidence>
<keyword evidence="6" id="KW-0175">Coiled coil</keyword>
<name>A0A814WHP6_9BILA</name>
<evidence type="ECO:0000256" key="4">
    <source>
        <dbReference type="ARBA" id="ARBA00022989"/>
    </source>
</evidence>
<proteinExistence type="inferred from homology"/>
<dbReference type="AlphaFoldDB" id="A0A814WHP6"/>
<comment type="subcellular location">
    <subcellularLocation>
        <location evidence="1">Membrane</location>
        <topology evidence="1">Multi-pass membrane protein</topology>
    </subcellularLocation>
</comment>
<evidence type="ECO:0000313" key="9">
    <source>
        <dbReference type="Proteomes" id="UP000663864"/>
    </source>
</evidence>
<evidence type="ECO:0000256" key="2">
    <source>
        <dbReference type="ARBA" id="ARBA00009700"/>
    </source>
</evidence>
<feature type="transmembrane region" description="Helical" evidence="7">
    <location>
        <begin position="219"/>
        <end position="240"/>
    </location>
</feature>
<feature type="transmembrane region" description="Helical" evidence="7">
    <location>
        <begin position="194"/>
        <end position="213"/>
    </location>
</feature>
<keyword evidence="5 7" id="KW-0472">Membrane</keyword>
<keyword evidence="3 7" id="KW-0812">Transmembrane</keyword>
<gene>
    <name evidence="8" type="ORF">ZHD862_LOCUS22872</name>
</gene>
<sequence length="427" mass="51152">MAAVEQAQFDDSIRLRRRRSTISSTTFDNEAQNLIGRWENLSTEIDSFEHKHRIYLTKLQEVENLKKEHRVEFNEIQKKISNLKKLIDIHKTLIIIPDDNEDNKMNKKDKSELLRIRRESEKREETPEKRLIRLNTIHEYLIKQRSDYLKRIKYTLPQPPERYLRIILGTELPISILDKSQQLKYKEAYERFKLRVTLIIMIMSLLMSTIIPANRVIDAAFHFLLVWYYCTLTIRESILVGNGSDIQFWWRLHHFISTVCSSIILTWSATHSYQIFRQQHYIFSLYLSLVQVLLYYYQKGLLYRLRALGDSDELQITIEGFQSWMLRGLTFLAPFLFLGYIFQLYNAYILYNLSIDSNAEPNPDWQIMLKVLALTYFILFLGNFLTMYLVIRRKIRQRIADIQWLQHRYESFITLIDRVRSVGSSHK</sequence>
<dbReference type="EMBL" id="CAJNOT010001451">
    <property type="protein sequence ID" value="CAF1201631.1"/>
    <property type="molecule type" value="Genomic_DNA"/>
</dbReference>
<reference evidence="8" key="1">
    <citation type="submission" date="2021-02" db="EMBL/GenBank/DDBJ databases">
        <authorList>
            <person name="Nowell W R."/>
        </authorList>
    </citation>
    <scope>NUCLEOTIDE SEQUENCE</scope>
</reference>
<dbReference type="PANTHER" id="PTHR21433">
    <property type="entry name" value="TRANSMEMBRANE PROTEIN INDUCED BY TUMOR NECROSIS FACTOR ALPHA"/>
    <property type="match status" value="1"/>
</dbReference>
<feature type="transmembrane region" description="Helical" evidence="7">
    <location>
        <begin position="281"/>
        <end position="297"/>
    </location>
</feature>
<comment type="caution">
    <text evidence="8">The sequence shown here is derived from an EMBL/GenBank/DDBJ whole genome shotgun (WGS) entry which is preliminary data.</text>
</comment>
<keyword evidence="4 7" id="KW-1133">Transmembrane helix</keyword>
<dbReference type="InterPro" id="IPR012926">
    <property type="entry name" value="TMEM120A/B"/>
</dbReference>
<protein>
    <submittedName>
        <fullName evidence="8">Uncharacterized protein</fullName>
    </submittedName>
</protein>
<dbReference type="GO" id="GO:0016020">
    <property type="term" value="C:membrane"/>
    <property type="evidence" value="ECO:0007669"/>
    <property type="project" value="UniProtKB-SubCell"/>
</dbReference>
<evidence type="ECO:0000256" key="7">
    <source>
        <dbReference type="SAM" id="Phobius"/>
    </source>
</evidence>
<dbReference type="Proteomes" id="UP000663864">
    <property type="component" value="Unassembled WGS sequence"/>
</dbReference>
<evidence type="ECO:0000256" key="5">
    <source>
        <dbReference type="ARBA" id="ARBA00023136"/>
    </source>
</evidence>
<dbReference type="Pfam" id="PF07851">
    <property type="entry name" value="TMEM120A-B"/>
    <property type="match status" value="1"/>
</dbReference>
<feature type="transmembrane region" description="Helical" evidence="7">
    <location>
        <begin position="331"/>
        <end position="351"/>
    </location>
</feature>
<feature type="transmembrane region" description="Helical" evidence="7">
    <location>
        <begin position="252"/>
        <end position="269"/>
    </location>
</feature>
<evidence type="ECO:0000256" key="6">
    <source>
        <dbReference type="SAM" id="Coils"/>
    </source>
</evidence>
<accession>A0A814WHP6</accession>
<organism evidence="8 9">
    <name type="scientific">Rotaria sordida</name>
    <dbReference type="NCBI Taxonomy" id="392033"/>
    <lineage>
        <taxon>Eukaryota</taxon>
        <taxon>Metazoa</taxon>
        <taxon>Spiralia</taxon>
        <taxon>Gnathifera</taxon>
        <taxon>Rotifera</taxon>
        <taxon>Eurotatoria</taxon>
        <taxon>Bdelloidea</taxon>
        <taxon>Philodinida</taxon>
        <taxon>Philodinidae</taxon>
        <taxon>Rotaria</taxon>
    </lineage>
</organism>
<comment type="similarity">
    <text evidence="2">Belongs to the TMEM120 family.</text>
</comment>
<feature type="transmembrane region" description="Helical" evidence="7">
    <location>
        <begin position="371"/>
        <end position="391"/>
    </location>
</feature>
<evidence type="ECO:0000256" key="1">
    <source>
        <dbReference type="ARBA" id="ARBA00004141"/>
    </source>
</evidence>
<evidence type="ECO:0000256" key="3">
    <source>
        <dbReference type="ARBA" id="ARBA00022692"/>
    </source>
</evidence>
<dbReference type="PANTHER" id="PTHR21433:SF0">
    <property type="entry name" value="TRANSMEMBRANE PROTEIN 120 HOMOLOG"/>
    <property type="match status" value="1"/>
</dbReference>